<sequence length="52" mass="6395">MMFWKSYLYGLVGGQKLARKKERRERDGEQRAKKMEREIEFYLKFKLDGMAF</sequence>
<gene>
    <name evidence="1" type="ORF">Scep_019841</name>
</gene>
<organism evidence="1 2">
    <name type="scientific">Stephania cephalantha</name>
    <dbReference type="NCBI Taxonomy" id="152367"/>
    <lineage>
        <taxon>Eukaryota</taxon>
        <taxon>Viridiplantae</taxon>
        <taxon>Streptophyta</taxon>
        <taxon>Embryophyta</taxon>
        <taxon>Tracheophyta</taxon>
        <taxon>Spermatophyta</taxon>
        <taxon>Magnoliopsida</taxon>
        <taxon>Ranunculales</taxon>
        <taxon>Menispermaceae</taxon>
        <taxon>Menispermoideae</taxon>
        <taxon>Cissampelideae</taxon>
        <taxon>Stephania</taxon>
    </lineage>
</organism>
<proteinExistence type="predicted"/>
<evidence type="ECO:0000313" key="2">
    <source>
        <dbReference type="Proteomes" id="UP001419268"/>
    </source>
</evidence>
<keyword evidence="2" id="KW-1185">Reference proteome</keyword>
<dbReference type="EMBL" id="JBBNAG010000008">
    <property type="protein sequence ID" value="KAK9112322.1"/>
    <property type="molecule type" value="Genomic_DNA"/>
</dbReference>
<name>A0AAP0IC17_9MAGN</name>
<dbReference type="AlphaFoldDB" id="A0AAP0IC17"/>
<protein>
    <submittedName>
        <fullName evidence="1">Uncharacterized protein</fullName>
    </submittedName>
</protein>
<accession>A0AAP0IC17</accession>
<comment type="caution">
    <text evidence="1">The sequence shown here is derived from an EMBL/GenBank/DDBJ whole genome shotgun (WGS) entry which is preliminary data.</text>
</comment>
<evidence type="ECO:0000313" key="1">
    <source>
        <dbReference type="EMBL" id="KAK9112322.1"/>
    </source>
</evidence>
<dbReference type="Proteomes" id="UP001419268">
    <property type="component" value="Unassembled WGS sequence"/>
</dbReference>
<reference evidence="1 2" key="1">
    <citation type="submission" date="2024-01" db="EMBL/GenBank/DDBJ databases">
        <title>Genome assemblies of Stephania.</title>
        <authorList>
            <person name="Yang L."/>
        </authorList>
    </citation>
    <scope>NUCLEOTIDE SEQUENCE [LARGE SCALE GENOMIC DNA]</scope>
    <source>
        <strain evidence="1">JXDWG</strain>
        <tissue evidence="1">Leaf</tissue>
    </source>
</reference>